<protein>
    <submittedName>
        <fullName evidence="3">Calcium uniporter protein</fullName>
    </submittedName>
</protein>
<keyword evidence="1" id="KW-1133">Transmembrane helix</keyword>
<proteinExistence type="predicted"/>
<comment type="caution">
    <text evidence="3">The sequence shown here is derived from an EMBL/GenBank/DDBJ whole genome shotgun (WGS) entry which is preliminary data.</text>
</comment>
<dbReference type="InterPro" id="IPR025315">
    <property type="entry name" value="DUF4220"/>
</dbReference>
<sequence>MTDDTRHVSKREHLWDTWHLRGFIILSLLLQTFLVILAPLRKRTSSNWIIIPLWLSYLLADWVANFAIGLITKGQGNPTGLLAGKTDHDTIAAEKDLLAFWAPFLLLHLGGPDTITAFALEDNEFWLRHLLDVDPGKNYIGLKEVNHWINEVTEIEIIQDPGRDANMDITTDLTEIEVIQKAYDLFKMFKGLSVDLIFTRETRNKSRNFFLNQTAKNAFEVVEVELNLFYEALFTKVPVVYGYFGIVTRIISIMMAGTSILIFNVGDKWKFNTNIDANITYGLLCGALALDVIAVVVRLEDGWSTLLPHTLDGDFGQRILLWHIATDLCYSEELSENLVKSKRHVNTYTDYREIAKLLSDYMMYILIMKPSMMTTVTSITQIQFWDLCANAKSNFKNEKAHEVNVVRKPPQGSRDSEVDWKHMNACMKIFSQNETRLQNMKGDVTKSLLVYNIALFINLSRWINSIINLSRIKEK</sequence>
<reference evidence="3" key="2">
    <citation type="submission" date="2022-01" db="EMBL/GenBank/DDBJ databases">
        <authorList>
            <person name="Yamashiro T."/>
            <person name="Shiraishi A."/>
            <person name="Satake H."/>
            <person name="Nakayama K."/>
        </authorList>
    </citation>
    <scope>NUCLEOTIDE SEQUENCE</scope>
</reference>
<dbReference type="Proteomes" id="UP001151760">
    <property type="component" value="Unassembled WGS sequence"/>
</dbReference>
<dbReference type="EMBL" id="BQNB010010818">
    <property type="protein sequence ID" value="GJS82357.1"/>
    <property type="molecule type" value="Genomic_DNA"/>
</dbReference>
<keyword evidence="1" id="KW-0472">Membrane</keyword>
<feature type="transmembrane region" description="Helical" evidence="1">
    <location>
        <begin position="20"/>
        <end position="40"/>
    </location>
</feature>
<keyword evidence="1" id="KW-0812">Transmembrane</keyword>
<name>A0ABQ4YZL7_9ASTR</name>
<reference evidence="3" key="1">
    <citation type="journal article" date="2022" name="Int. J. Mol. Sci.">
        <title>Draft Genome of Tanacetum Coccineum: Genomic Comparison of Closely Related Tanacetum-Family Plants.</title>
        <authorList>
            <person name="Yamashiro T."/>
            <person name="Shiraishi A."/>
            <person name="Nakayama K."/>
            <person name="Satake H."/>
        </authorList>
    </citation>
    <scope>NUCLEOTIDE SEQUENCE</scope>
</reference>
<feature type="transmembrane region" description="Helical" evidence="1">
    <location>
        <begin position="47"/>
        <end position="71"/>
    </location>
</feature>
<feature type="transmembrane region" description="Helical" evidence="1">
    <location>
        <begin position="240"/>
        <end position="266"/>
    </location>
</feature>
<dbReference type="Pfam" id="PF13968">
    <property type="entry name" value="DUF4220"/>
    <property type="match status" value="2"/>
</dbReference>
<feature type="domain" description="DUF4220" evidence="2">
    <location>
        <begin position="151"/>
        <end position="308"/>
    </location>
</feature>
<evidence type="ECO:0000313" key="4">
    <source>
        <dbReference type="Proteomes" id="UP001151760"/>
    </source>
</evidence>
<evidence type="ECO:0000256" key="1">
    <source>
        <dbReference type="SAM" id="Phobius"/>
    </source>
</evidence>
<feature type="domain" description="DUF4220" evidence="2">
    <location>
        <begin position="54"/>
        <end position="131"/>
    </location>
</feature>
<evidence type="ECO:0000313" key="3">
    <source>
        <dbReference type="EMBL" id="GJS82357.1"/>
    </source>
</evidence>
<organism evidence="3 4">
    <name type="scientific">Tanacetum coccineum</name>
    <dbReference type="NCBI Taxonomy" id="301880"/>
    <lineage>
        <taxon>Eukaryota</taxon>
        <taxon>Viridiplantae</taxon>
        <taxon>Streptophyta</taxon>
        <taxon>Embryophyta</taxon>
        <taxon>Tracheophyta</taxon>
        <taxon>Spermatophyta</taxon>
        <taxon>Magnoliopsida</taxon>
        <taxon>eudicotyledons</taxon>
        <taxon>Gunneridae</taxon>
        <taxon>Pentapetalae</taxon>
        <taxon>asterids</taxon>
        <taxon>campanulids</taxon>
        <taxon>Asterales</taxon>
        <taxon>Asteraceae</taxon>
        <taxon>Asteroideae</taxon>
        <taxon>Anthemideae</taxon>
        <taxon>Anthemidinae</taxon>
        <taxon>Tanacetum</taxon>
    </lineage>
</organism>
<feature type="transmembrane region" description="Helical" evidence="1">
    <location>
        <begin position="278"/>
        <end position="299"/>
    </location>
</feature>
<keyword evidence="4" id="KW-1185">Reference proteome</keyword>
<evidence type="ECO:0000259" key="2">
    <source>
        <dbReference type="Pfam" id="PF13968"/>
    </source>
</evidence>
<accession>A0ABQ4YZL7</accession>
<gene>
    <name evidence="3" type="ORF">Tco_0748898</name>
</gene>
<dbReference type="PANTHER" id="PTHR31325">
    <property type="entry name" value="OS01G0798800 PROTEIN-RELATED"/>
    <property type="match status" value="1"/>
</dbReference>